<dbReference type="AlphaFoldDB" id="A0A068R9Y9"/>
<accession>A0A068R9Y9</accession>
<gene>
    <name evidence="1" type="ORF">SCTVLC_0357</name>
</gene>
<dbReference type="PIRSF" id="PIRSF030771">
    <property type="entry name" value="UCP030771"/>
    <property type="match status" value="1"/>
</dbReference>
<dbReference type="OrthoDB" id="5678113at2"/>
<protein>
    <submittedName>
        <fullName evidence="1">Uncharacterized conserved protein (DUF2190) family protein</fullName>
    </submittedName>
</protein>
<dbReference type="Pfam" id="PF09956">
    <property type="entry name" value="Phage_cement_2"/>
    <property type="match status" value="1"/>
</dbReference>
<organism evidence="1">
    <name type="scientific">Serratia symbiotica SCt-VLC</name>
    <dbReference type="NCBI Taxonomy" id="1347341"/>
    <lineage>
        <taxon>Bacteria</taxon>
        <taxon>Pseudomonadati</taxon>
        <taxon>Pseudomonadota</taxon>
        <taxon>Gammaproteobacteria</taxon>
        <taxon>Enterobacterales</taxon>
        <taxon>Yersiniaceae</taxon>
        <taxon>Serratia</taxon>
        <taxon>Serratia symbiotica</taxon>
    </lineage>
</organism>
<sequence>MAKNFVQNGNTIAITAGAATITSGDPVVVGDLVAVAMTDIAPGHTGDGFVFGVFQLPKLAADTIPVGKKVFIKDGVVQLAATDAVAVGYAWEAAVKDVTVVAVKLNG</sequence>
<reference evidence="1" key="1">
    <citation type="submission" date="2013-06" db="EMBL/GenBank/DDBJ databases">
        <authorList>
            <person name="Mazano-Marin A."/>
        </authorList>
    </citation>
    <scope>NUCLEOTIDE SEQUENCE</scope>
    <source>
        <strain evidence="1">SCt-VLC</strain>
    </source>
</reference>
<dbReference type="EMBL" id="FR904230">
    <property type="protein sequence ID" value="CDG47124.1"/>
    <property type="molecule type" value="Genomic_DNA"/>
</dbReference>
<dbReference type="RefSeq" id="WP_061769794.1">
    <property type="nucleotide sequence ID" value="NZ_FR904230.1"/>
</dbReference>
<evidence type="ECO:0000313" key="1">
    <source>
        <dbReference type="EMBL" id="CDG47124.1"/>
    </source>
</evidence>
<dbReference type="InterPro" id="IPR011231">
    <property type="entry name" value="Phage_VT1-Sakai_H0018"/>
</dbReference>
<proteinExistence type="predicted"/>
<reference evidence="1" key="2">
    <citation type="journal article" date="2014" name="Genome Biol. Evol.">
        <title>Settling down: the genome of Serratia symbiotica from the aphid Cinara tujafilina zooms in on the process of accommodation to a cooperative intracellular life.</title>
        <authorList>
            <person name="Manzano-Marin A."/>
            <person name="Latorre A."/>
        </authorList>
    </citation>
    <scope>NUCLEOTIDE SEQUENCE</scope>
    <source>
        <strain evidence="1">SCt-VLC</strain>
    </source>
</reference>
<name>A0A068R9Y9_9GAMM</name>